<dbReference type="InterPro" id="IPR050188">
    <property type="entry name" value="RluA_PseudoU_synthase"/>
</dbReference>
<accession>A0ABP1GAA8</accession>
<dbReference type="PANTHER" id="PTHR21600">
    <property type="entry name" value="MITOCHONDRIAL RNA PSEUDOURIDINE SYNTHASE"/>
    <property type="match status" value="1"/>
</dbReference>
<organism evidence="3 4">
    <name type="scientific">Coccomyxa viridis</name>
    <dbReference type="NCBI Taxonomy" id="1274662"/>
    <lineage>
        <taxon>Eukaryota</taxon>
        <taxon>Viridiplantae</taxon>
        <taxon>Chlorophyta</taxon>
        <taxon>core chlorophytes</taxon>
        <taxon>Trebouxiophyceae</taxon>
        <taxon>Trebouxiophyceae incertae sedis</taxon>
        <taxon>Coccomyxaceae</taxon>
        <taxon>Coccomyxa</taxon>
    </lineage>
</organism>
<evidence type="ECO:0000313" key="4">
    <source>
        <dbReference type="Proteomes" id="UP001497392"/>
    </source>
</evidence>
<dbReference type="InterPro" id="IPR020103">
    <property type="entry name" value="PsdUridine_synth_cat_dom_sf"/>
</dbReference>
<evidence type="ECO:0000259" key="2">
    <source>
        <dbReference type="Pfam" id="PF00849"/>
    </source>
</evidence>
<dbReference type="InterPro" id="IPR006145">
    <property type="entry name" value="PsdUridine_synth_RsuA/RluA"/>
</dbReference>
<sequence>MQLTALVEHILVQKDGHLSEVIAEELEISPAHAKELIRFGSVHWCPVLPHVSESREAAMSEADRERYREARAAGIAQHGNNVMLKSAFPCLPAPVAPITSGFTSIFPPKPLIIMQVALLQPKRATSDIDIPEHSYLRVHAQPKRFPAAYSVDWKSRVIHVGEHYVVVSKPPGIPVVPCVCNILESCLACTAQALDADAPLLSVHRLDACTEGLVVLGRSAAFVSAFNKLQLEGSVQKYYRALTLRPPPIGMLVHHVTVGVREKGLPTYTLVHPTEVPGSVRCELEVLSVEAVQLGPAAQALGWAREAHESLIHLKTGRTHQIRAQLGALGLPLLGDTMYAALAARAERRQHEGSSHMDSSRSSTMPVKGLGEADADSSAAEKQGKAAVVEQSGSAFNAAKRDHACM</sequence>
<feature type="domain" description="Pseudouridine synthase RsuA/RluA-like" evidence="2">
    <location>
        <begin position="163"/>
        <end position="326"/>
    </location>
</feature>
<dbReference type="Proteomes" id="UP001497392">
    <property type="component" value="Unassembled WGS sequence"/>
</dbReference>
<gene>
    <name evidence="3" type="primary">g10600</name>
    <name evidence="3" type="ORF">VP750_LOCUS9504</name>
</gene>
<dbReference type="PANTHER" id="PTHR21600:SF52">
    <property type="entry name" value="PSEUDOURIDINE SYNTHASE RSUA_RLUA-LIKE DOMAIN-CONTAINING PROTEIN"/>
    <property type="match status" value="1"/>
</dbReference>
<comment type="caution">
    <text evidence="3">The sequence shown here is derived from an EMBL/GenBank/DDBJ whole genome shotgun (WGS) entry which is preliminary data.</text>
</comment>
<protein>
    <submittedName>
        <fullName evidence="3">G10600 protein</fullName>
    </submittedName>
</protein>
<dbReference type="EMBL" id="CAXHTA020000017">
    <property type="protein sequence ID" value="CAL5227598.1"/>
    <property type="molecule type" value="Genomic_DNA"/>
</dbReference>
<reference evidence="3 4" key="1">
    <citation type="submission" date="2024-06" db="EMBL/GenBank/DDBJ databases">
        <authorList>
            <person name="Kraege A."/>
            <person name="Thomma B."/>
        </authorList>
    </citation>
    <scope>NUCLEOTIDE SEQUENCE [LARGE SCALE GENOMIC DNA]</scope>
</reference>
<dbReference type="Gene3D" id="3.30.2350.10">
    <property type="entry name" value="Pseudouridine synthase"/>
    <property type="match status" value="1"/>
</dbReference>
<dbReference type="SUPFAM" id="SSF55120">
    <property type="entry name" value="Pseudouridine synthase"/>
    <property type="match status" value="1"/>
</dbReference>
<proteinExistence type="predicted"/>
<dbReference type="Pfam" id="PF00849">
    <property type="entry name" value="PseudoU_synth_2"/>
    <property type="match status" value="1"/>
</dbReference>
<evidence type="ECO:0000256" key="1">
    <source>
        <dbReference type="SAM" id="MobiDB-lite"/>
    </source>
</evidence>
<feature type="region of interest" description="Disordered" evidence="1">
    <location>
        <begin position="346"/>
        <end position="391"/>
    </location>
</feature>
<evidence type="ECO:0000313" key="3">
    <source>
        <dbReference type="EMBL" id="CAL5227598.1"/>
    </source>
</evidence>
<feature type="compositionally biased region" description="Basic and acidic residues" evidence="1">
    <location>
        <begin position="346"/>
        <end position="359"/>
    </location>
</feature>
<keyword evidence="4" id="KW-1185">Reference proteome</keyword>
<name>A0ABP1GAA8_9CHLO</name>